<feature type="region of interest" description="Disordered" evidence="1">
    <location>
        <begin position="222"/>
        <end position="246"/>
    </location>
</feature>
<proteinExistence type="predicted"/>
<organism evidence="2 3">
    <name type="scientific">Arachis hypogaea</name>
    <name type="common">Peanut</name>
    <dbReference type="NCBI Taxonomy" id="3818"/>
    <lineage>
        <taxon>Eukaryota</taxon>
        <taxon>Viridiplantae</taxon>
        <taxon>Streptophyta</taxon>
        <taxon>Embryophyta</taxon>
        <taxon>Tracheophyta</taxon>
        <taxon>Spermatophyta</taxon>
        <taxon>Magnoliopsida</taxon>
        <taxon>eudicotyledons</taxon>
        <taxon>Gunneridae</taxon>
        <taxon>Pentapetalae</taxon>
        <taxon>rosids</taxon>
        <taxon>fabids</taxon>
        <taxon>Fabales</taxon>
        <taxon>Fabaceae</taxon>
        <taxon>Papilionoideae</taxon>
        <taxon>50 kb inversion clade</taxon>
        <taxon>dalbergioids sensu lato</taxon>
        <taxon>Dalbergieae</taxon>
        <taxon>Pterocarpus clade</taxon>
        <taxon>Arachis</taxon>
    </lineage>
</organism>
<name>A0A445AE31_ARAHY</name>
<reference evidence="2 3" key="1">
    <citation type="submission" date="2019-01" db="EMBL/GenBank/DDBJ databases">
        <title>Sequencing of cultivated peanut Arachis hypogaea provides insights into genome evolution and oil improvement.</title>
        <authorList>
            <person name="Chen X."/>
        </authorList>
    </citation>
    <scope>NUCLEOTIDE SEQUENCE [LARGE SCALE GENOMIC DNA]</scope>
    <source>
        <strain evidence="3">cv. Fuhuasheng</strain>
        <tissue evidence="2">Leaves</tissue>
    </source>
</reference>
<evidence type="ECO:0000313" key="3">
    <source>
        <dbReference type="Proteomes" id="UP000289738"/>
    </source>
</evidence>
<dbReference type="AlphaFoldDB" id="A0A445AE31"/>
<evidence type="ECO:0008006" key="4">
    <source>
        <dbReference type="Google" id="ProtNLM"/>
    </source>
</evidence>
<evidence type="ECO:0000256" key="1">
    <source>
        <dbReference type="SAM" id="MobiDB-lite"/>
    </source>
</evidence>
<accession>A0A445AE31</accession>
<feature type="compositionally biased region" description="Polar residues" evidence="1">
    <location>
        <begin position="222"/>
        <end position="239"/>
    </location>
</feature>
<feature type="compositionally biased region" description="Polar residues" evidence="1">
    <location>
        <begin position="180"/>
        <end position="189"/>
    </location>
</feature>
<evidence type="ECO:0000313" key="2">
    <source>
        <dbReference type="EMBL" id="RYR24667.1"/>
    </source>
</evidence>
<keyword evidence="3" id="KW-1185">Reference proteome</keyword>
<protein>
    <recommendedName>
        <fullName evidence="4">RRM domain-containing protein</fullName>
    </recommendedName>
</protein>
<comment type="caution">
    <text evidence="2">The sequence shown here is derived from an EMBL/GenBank/DDBJ whole genome shotgun (WGS) entry which is preliminary data.</text>
</comment>
<gene>
    <name evidence="2" type="ORF">Ahy_B02g058182</name>
</gene>
<sequence>MAKSFALKIMYCAFWSFASELALGAVNSEVLLGSLVPSLLLLQRTEFLNSKVINTLKRDQTNHHGLTSPIHRCEGVEYKNQLLTVLNMNNVSILVMSLAFSTTKEKLAEAFLEYGNVLNGMFFISVSISRCEECSIMSPAERGRIVDPPMMPPYAALYSPRGVYTHPAIPIGPYPHGQGVPSSPATGTPLSMEMPPKSANSNRGLMKKLKGFEGLAMSIGNGHTDSTNLRTENKLSQRAQQRRLEF</sequence>
<dbReference type="Proteomes" id="UP000289738">
    <property type="component" value="Chromosome B02"/>
</dbReference>
<feature type="region of interest" description="Disordered" evidence="1">
    <location>
        <begin position="177"/>
        <end position="201"/>
    </location>
</feature>
<dbReference type="EMBL" id="SDMP01000012">
    <property type="protein sequence ID" value="RYR24667.1"/>
    <property type="molecule type" value="Genomic_DNA"/>
</dbReference>